<dbReference type="Gene3D" id="2.160.20.10">
    <property type="entry name" value="Single-stranded right-handed beta-helix, Pectin lyase-like"/>
    <property type="match status" value="1"/>
</dbReference>
<dbReference type="InterPro" id="IPR012334">
    <property type="entry name" value="Pectin_lyas_fold"/>
</dbReference>
<evidence type="ECO:0000313" key="3">
    <source>
        <dbReference type="Proteomes" id="UP000247409"/>
    </source>
</evidence>
<dbReference type="InterPro" id="IPR011050">
    <property type="entry name" value="Pectin_lyase_fold/virulence"/>
</dbReference>
<organism evidence="2 3">
    <name type="scientific">Gracilariopsis chorda</name>
    <dbReference type="NCBI Taxonomy" id="448386"/>
    <lineage>
        <taxon>Eukaryota</taxon>
        <taxon>Rhodophyta</taxon>
        <taxon>Florideophyceae</taxon>
        <taxon>Rhodymeniophycidae</taxon>
        <taxon>Gracilariales</taxon>
        <taxon>Gracilariaceae</taxon>
        <taxon>Gracilariopsis</taxon>
    </lineage>
</organism>
<feature type="compositionally biased region" description="Polar residues" evidence="1">
    <location>
        <begin position="504"/>
        <end position="513"/>
    </location>
</feature>
<dbReference type="EMBL" id="NBIV01000211">
    <property type="protein sequence ID" value="PXF41516.1"/>
    <property type="molecule type" value="Genomic_DNA"/>
</dbReference>
<dbReference type="AlphaFoldDB" id="A0A2V3IHD1"/>
<sequence>MVWFFTNPSVSQRSRLIFYGHLVLLLQSTCKSVTRQGSVESEVLPSLHEHNITASNQESSAARSERNNCTKARRLQSVLFFVSRSLSLLKNRRSHFFFPAVLLSALMYRSSIPRFIGLLLVSLIVSVHAWGSNPIPDSIRPKTNWESSFPSNPTVTVQTGHSAQQAIDSCDNLVGSEGYCTVLLVGNPSDSTINIYRSRTKLTSNGAEITSSGSVTFVAVNTPYVHRVVVENLNIRGHTAANIYAIFVSGSAISEIVLRGNNIYSFNGTSNAHGIAVYGEGSVPISDVSILFNEVYDMSTGYSESIVVNGNVVRWVIGSNYVHDVNNIAIDAIGGEGTFPPSSFARLPRPSDAARKGVIEYNTVERVSTLTNPNYGNSHTWAAGIYVDGAREVLIQGNTLVGTPWGIEIGAENCVITTDVIVRYNTISNSYYGDFLIGGYNPGGYVGNGSIQCNPRFTQDADEGHGYVQRISVMGNNFSTTTGSEDNILVQYRATYAVIAQPGVSPQNENGNGSAAGDENAVRTWL</sequence>
<proteinExistence type="predicted"/>
<evidence type="ECO:0000256" key="1">
    <source>
        <dbReference type="SAM" id="MobiDB-lite"/>
    </source>
</evidence>
<dbReference type="OrthoDB" id="9981894at2759"/>
<name>A0A2V3IHD1_9FLOR</name>
<reference evidence="2 3" key="1">
    <citation type="journal article" date="2018" name="Mol. Biol. Evol.">
        <title>Analysis of the draft genome of the red seaweed Gracilariopsis chorda provides insights into genome size evolution in Rhodophyta.</title>
        <authorList>
            <person name="Lee J."/>
            <person name="Yang E.C."/>
            <person name="Graf L."/>
            <person name="Yang J.H."/>
            <person name="Qiu H."/>
            <person name="Zel Zion U."/>
            <person name="Chan C.X."/>
            <person name="Stephens T.G."/>
            <person name="Weber A.P.M."/>
            <person name="Boo G.H."/>
            <person name="Boo S.M."/>
            <person name="Kim K.M."/>
            <person name="Shin Y."/>
            <person name="Jung M."/>
            <person name="Lee S.J."/>
            <person name="Yim H.S."/>
            <person name="Lee J.H."/>
            <person name="Bhattacharya D."/>
            <person name="Yoon H.S."/>
        </authorList>
    </citation>
    <scope>NUCLEOTIDE SEQUENCE [LARGE SCALE GENOMIC DNA]</scope>
    <source>
        <strain evidence="2 3">SKKU-2015</strain>
        <tissue evidence="2">Whole body</tissue>
    </source>
</reference>
<keyword evidence="3" id="KW-1185">Reference proteome</keyword>
<dbReference type="InterPro" id="IPR006626">
    <property type="entry name" value="PbH1"/>
</dbReference>
<dbReference type="Proteomes" id="UP000247409">
    <property type="component" value="Unassembled WGS sequence"/>
</dbReference>
<evidence type="ECO:0000313" key="2">
    <source>
        <dbReference type="EMBL" id="PXF41516.1"/>
    </source>
</evidence>
<dbReference type="SUPFAM" id="SSF51126">
    <property type="entry name" value="Pectin lyase-like"/>
    <property type="match status" value="1"/>
</dbReference>
<gene>
    <name evidence="2" type="ORF">BWQ96_08772</name>
</gene>
<protein>
    <recommendedName>
        <fullName evidence="4">Right handed beta helix domain-containing protein</fullName>
    </recommendedName>
</protein>
<comment type="caution">
    <text evidence="2">The sequence shown here is derived from an EMBL/GenBank/DDBJ whole genome shotgun (WGS) entry which is preliminary data.</text>
</comment>
<accession>A0A2V3IHD1</accession>
<feature type="region of interest" description="Disordered" evidence="1">
    <location>
        <begin position="503"/>
        <end position="526"/>
    </location>
</feature>
<dbReference type="SMART" id="SM00710">
    <property type="entry name" value="PbH1"/>
    <property type="match status" value="6"/>
</dbReference>
<evidence type="ECO:0008006" key="4">
    <source>
        <dbReference type="Google" id="ProtNLM"/>
    </source>
</evidence>